<organism evidence="2 3">
    <name type="scientific">Terasakiella brassicae</name>
    <dbReference type="NCBI Taxonomy" id="1634917"/>
    <lineage>
        <taxon>Bacteria</taxon>
        <taxon>Pseudomonadati</taxon>
        <taxon>Pseudomonadota</taxon>
        <taxon>Alphaproteobacteria</taxon>
        <taxon>Rhodospirillales</taxon>
        <taxon>Terasakiellaceae</taxon>
        <taxon>Terasakiella</taxon>
    </lineage>
</organism>
<reference evidence="2" key="2">
    <citation type="submission" date="2020-09" db="EMBL/GenBank/DDBJ databases">
        <authorList>
            <person name="Sun Q."/>
            <person name="Zhou Y."/>
        </authorList>
    </citation>
    <scope>NUCLEOTIDE SEQUENCE</scope>
    <source>
        <strain evidence="2">CGMCC 1.15254</strain>
    </source>
</reference>
<dbReference type="PANTHER" id="PTHR37947:SF1">
    <property type="entry name" value="BLL2462 PROTEIN"/>
    <property type="match status" value="1"/>
</dbReference>
<feature type="transmembrane region" description="Helical" evidence="1">
    <location>
        <begin position="37"/>
        <end position="56"/>
    </location>
</feature>
<evidence type="ECO:0000313" key="3">
    <source>
        <dbReference type="Proteomes" id="UP000632498"/>
    </source>
</evidence>
<dbReference type="RefSeq" id="WP_188664616.1">
    <property type="nucleotide sequence ID" value="NZ_BMHV01000013.1"/>
</dbReference>
<dbReference type="PANTHER" id="PTHR37947">
    <property type="entry name" value="BLL2462 PROTEIN"/>
    <property type="match status" value="1"/>
</dbReference>
<sequence length="680" mass="76499">MMEISFAPLLPLWSLFSLAGIVCVLTILSIRKKQRGAILRLLGAVLVLLALIGPQITRTDTRQEKDIAFILNDTSTSQSLGDRRAQGQQALEKLKIDASAYQDLEIRTIDLAPQPDEDKSGTRIINRIKQALGAIDPERYAGSVLLTDGQIHDLKDASNLPGPLHVLITGSKKDEDRRIEIVDAPRYAIVGKPVLLRVRVLDNAQPNAKAPLFLLHENGKKQRFTPTEDGVQETVYIADHAGRQVLLLETPALENELSLNNNKVALSINGVRDRLRVLLVSGQPHQGQRTWRNILRSDPAVDLVHFTILRPSEKEDFTPLNELSLIAFPVRELFEEKLNDFDLIIFDRYYRHNVLNESYFQNIVHYVEKGGALLISAGPDFAGARSLAQTGLKIVLPALPTGQVKDDAPYRLQKTELGKRHPITTQLNSPQKDWGRWMRIVNSQTISGQTILQSENQQPLLIVDRIQQGRVAMLLSDHLWLWARGFDGGGPHNALVRNLVHWLMKEPELEENTLRLHQQDEQTIKIIRHSLTPENPPVQITFPDGTQQNVTLKAQGKGIFTQQMNAPQMGIYHGEDTTHRTTLIKGSLNPKELEDPRATKALIAPLAEKLDGSLHWLEDGMPMVQRVSVKSETVGRNWIGLPKRHKENVLGIKRSNLVPLWLILIGAAVCWCLAWWRESR</sequence>
<keyword evidence="1" id="KW-0812">Transmembrane</keyword>
<evidence type="ECO:0000256" key="1">
    <source>
        <dbReference type="SAM" id="Phobius"/>
    </source>
</evidence>
<keyword evidence="1" id="KW-0472">Membrane</keyword>
<dbReference type="InterPro" id="IPR029062">
    <property type="entry name" value="Class_I_gatase-like"/>
</dbReference>
<dbReference type="AlphaFoldDB" id="A0A917C0L7"/>
<accession>A0A917C0L7</accession>
<proteinExistence type="predicted"/>
<evidence type="ECO:0000313" key="2">
    <source>
        <dbReference type="EMBL" id="GGF66538.1"/>
    </source>
</evidence>
<dbReference type="EMBL" id="BMHV01000013">
    <property type="protein sequence ID" value="GGF66538.1"/>
    <property type="molecule type" value="Genomic_DNA"/>
</dbReference>
<feature type="transmembrane region" description="Helical" evidence="1">
    <location>
        <begin position="658"/>
        <end position="676"/>
    </location>
</feature>
<gene>
    <name evidence="2" type="ORF">GCM10011332_20820</name>
</gene>
<dbReference type="Gene3D" id="3.40.50.880">
    <property type="match status" value="1"/>
</dbReference>
<dbReference type="Proteomes" id="UP000632498">
    <property type="component" value="Unassembled WGS sequence"/>
</dbReference>
<name>A0A917C0L7_9PROT</name>
<protein>
    <submittedName>
        <fullName evidence="2">Membrane protein</fullName>
    </submittedName>
</protein>
<keyword evidence="1" id="KW-1133">Transmembrane helix</keyword>
<keyword evidence="3" id="KW-1185">Reference proteome</keyword>
<dbReference type="SUPFAM" id="SSF52317">
    <property type="entry name" value="Class I glutamine amidotransferase-like"/>
    <property type="match status" value="1"/>
</dbReference>
<reference evidence="2" key="1">
    <citation type="journal article" date="2014" name="Int. J. Syst. Evol. Microbiol.">
        <title>Complete genome sequence of Corynebacterium casei LMG S-19264T (=DSM 44701T), isolated from a smear-ripened cheese.</title>
        <authorList>
            <consortium name="US DOE Joint Genome Institute (JGI-PGF)"/>
            <person name="Walter F."/>
            <person name="Albersmeier A."/>
            <person name="Kalinowski J."/>
            <person name="Ruckert C."/>
        </authorList>
    </citation>
    <scope>NUCLEOTIDE SEQUENCE</scope>
    <source>
        <strain evidence="2">CGMCC 1.15254</strain>
    </source>
</reference>
<comment type="caution">
    <text evidence="2">The sequence shown here is derived from an EMBL/GenBank/DDBJ whole genome shotgun (WGS) entry which is preliminary data.</text>
</comment>
<feature type="transmembrane region" description="Helical" evidence="1">
    <location>
        <begin position="12"/>
        <end position="30"/>
    </location>
</feature>